<dbReference type="InterPro" id="IPR024096">
    <property type="entry name" value="NO_sig/Golgi_transp_ligand-bd"/>
</dbReference>
<dbReference type="HOGENOM" id="CLU_1616639_0_0_0"/>
<dbReference type="eggNOG" id="COG1719">
    <property type="taxonomic scope" value="Bacteria"/>
</dbReference>
<accession>W0RIV1</accession>
<reference evidence="2 3" key="1">
    <citation type="journal article" date="2014" name="Genome Announc.">
        <title>Genome Sequence and Methylome of Soil Bacterium Gemmatirosa kalamazoonensis KBS708T, a Member of the Rarely Cultivated Gemmatimonadetes Phylum.</title>
        <authorList>
            <person name="Debruyn J.M."/>
            <person name="Radosevich M."/>
            <person name="Wommack K.E."/>
            <person name="Polson S.W."/>
            <person name="Hauser L.J."/>
            <person name="Fawaz M.N."/>
            <person name="Korlach J."/>
            <person name="Tsai Y.C."/>
        </authorList>
    </citation>
    <scope>NUCLEOTIDE SEQUENCE [LARGE SCALE GENOMIC DNA]</scope>
    <source>
        <strain evidence="2 3">KBS708</strain>
    </source>
</reference>
<dbReference type="Proteomes" id="UP000019151">
    <property type="component" value="Chromosome"/>
</dbReference>
<sequence length="164" mass="17184">MSRLVLPAGALQSLRAAVLDTPRGAERLREAGSVAGLALYDDFAARVRERTGAEPEAMPLDEFTAALAEHLARGGWGDVTIDARRDADVMRLTSADWVEGEPDADAESPACHFSTGLLAGFFGRAAGTALAVEEVACRSTGAPRCEFVVGSADAVRRSALRTPG</sequence>
<feature type="domain" description="4-vinyl reductase 4VR" evidence="1">
    <location>
        <begin position="96"/>
        <end position="151"/>
    </location>
</feature>
<evidence type="ECO:0000259" key="1">
    <source>
        <dbReference type="SMART" id="SM00989"/>
    </source>
</evidence>
<dbReference type="STRING" id="861299.J421_2713"/>
<dbReference type="RefSeq" id="WP_025411720.1">
    <property type="nucleotide sequence ID" value="NZ_CP007128.1"/>
</dbReference>
<dbReference type="SUPFAM" id="SSF111126">
    <property type="entry name" value="Ligand-binding domain in the NO signalling and Golgi transport"/>
    <property type="match status" value="1"/>
</dbReference>
<protein>
    <submittedName>
        <fullName evidence="2">4-vinyl reductase 4VR</fullName>
    </submittedName>
</protein>
<keyword evidence="3" id="KW-1185">Reference proteome</keyword>
<organism evidence="2 3">
    <name type="scientific">Gemmatirosa kalamazoonensis</name>
    <dbReference type="NCBI Taxonomy" id="861299"/>
    <lineage>
        <taxon>Bacteria</taxon>
        <taxon>Pseudomonadati</taxon>
        <taxon>Gemmatimonadota</taxon>
        <taxon>Gemmatimonadia</taxon>
        <taxon>Gemmatimonadales</taxon>
        <taxon>Gemmatimonadaceae</taxon>
        <taxon>Gemmatirosa</taxon>
    </lineage>
</organism>
<proteinExistence type="predicted"/>
<dbReference type="PANTHER" id="PTHR35090:SF1">
    <property type="entry name" value="SLR0144 PROTEIN"/>
    <property type="match status" value="1"/>
</dbReference>
<dbReference type="InterPro" id="IPR004096">
    <property type="entry name" value="V4R"/>
</dbReference>
<dbReference type="SMART" id="SM00989">
    <property type="entry name" value="V4R"/>
    <property type="match status" value="1"/>
</dbReference>
<dbReference type="AlphaFoldDB" id="W0RIV1"/>
<dbReference type="Gene3D" id="3.30.1380.20">
    <property type="entry name" value="Trafficking protein particle complex subunit 3"/>
    <property type="match status" value="1"/>
</dbReference>
<dbReference type="Pfam" id="PF02830">
    <property type="entry name" value="V4R"/>
    <property type="match status" value="1"/>
</dbReference>
<gene>
    <name evidence="2" type="ORF">J421_2713</name>
</gene>
<dbReference type="EMBL" id="CP007128">
    <property type="protein sequence ID" value="AHG90250.1"/>
    <property type="molecule type" value="Genomic_DNA"/>
</dbReference>
<dbReference type="KEGG" id="gba:J421_2713"/>
<dbReference type="PANTHER" id="PTHR35090">
    <property type="entry name" value="DNA-DIRECTED RNA POLYMERASE SUBUNIT I"/>
    <property type="match status" value="1"/>
</dbReference>
<evidence type="ECO:0000313" key="2">
    <source>
        <dbReference type="EMBL" id="AHG90250.1"/>
    </source>
</evidence>
<name>W0RIV1_9BACT</name>
<evidence type="ECO:0000313" key="3">
    <source>
        <dbReference type="Proteomes" id="UP000019151"/>
    </source>
</evidence>
<dbReference type="InParanoid" id="W0RIV1"/>